<evidence type="ECO:0000259" key="3">
    <source>
        <dbReference type="Pfam" id="PF23771"/>
    </source>
</evidence>
<accession>A0A220NSI0</accession>
<dbReference type="Pfam" id="PF23771">
    <property type="entry name" value="DUF7168"/>
    <property type="match status" value="1"/>
</dbReference>
<dbReference type="EMBL" id="KY965065">
    <property type="protein sequence ID" value="ASJ79768.1"/>
    <property type="molecule type" value="Genomic_DNA"/>
</dbReference>
<organism evidence="4 5">
    <name type="scientific">Mycobacterium phage Heffalump</name>
    <dbReference type="NCBI Taxonomy" id="1983575"/>
    <lineage>
        <taxon>Viruses</taxon>
        <taxon>Duplodnaviria</taxon>
        <taxon>Heunggongvirae</taxon>
        <taxon>Uroviricota</taxon>
        <taxon>Caudoviricetes</taxon>
        <taxon>Turbidovirus</taxon>
        <taxon>Turbidovirus heffalump</taxon>
    </lineage>
</organism>
<dbReference type="InterPro" id="IPR024498">
    <property type="entry name" value="DUF2786"/>
</dbReference>
<evidence type="ECO:0000313" key="4">
    <source>
        <dbReference type="EMBL" id="ASJ79768.1"/>
    </source>
</evidence>
<dbReference type="KEGG" id="vg:64947783"/>
<reference evidence="4 5" key="1">
    <citation type="submission" date="2017-04" db="EMBL/GenBank/DDBJ databases">
        <authorList>
            <person name="Gaylord E.A."/>
            <person name="Popp B."/>
            <person name="Rush R."/>
            <person name="Xu C."/>
            <person name="Russell D.A."/>
            <person name="Garlena R.A."/>
            <person name="Pope W.H."/>
            <person name="Jacobs-Sera D."/>
            <person name="Hatfull G.F."/>
        </authorList>
    </citation>
    <scope>NUCLEOTIDE SEQUENCE [LARGE SCALE GENOMIC DNA]</scope>
</reference>
<keyword evidence="5" id="KW-1185">Reference proteome</keyword>
<evidence type="ECO:0000259" key="2">
    <source>
        <dbReference type="Pfam" id="PF10979"/>
    </source>
</evidence>
<evidence type="ECO:0000256" key="1">
    <source>
        <dbReference type="SAM" id="MobiDB-lite"/>
    </source>
</evidence>
<sequence>MMDSKTAKMQSRVAKLLRQAEDVVGTPEEAVFQAKAFELMAKYGIEMAQVEATKAGLDMTEMPDAIKWEATVSGKYVAQQALLLHGIARALHCKTVYTTIGGTKSQRVYVFGMQRHVERVQFLWDILRPQMLRLVNEVRPETMHQRTKYDWRTGEYRTVSGAGQVKSYRRAWIAGFAQTIGDRVRAEESKAVESAGGGALVLYRDDKARAQQALTKAFPRVRVTRSNTSYNSSGYAHGQRDGRNASMQRSLAS</sequence>
<dbReference type="Pfam" id="PF10979">
    <property type="entry name" value="DUF2786"/>
    <property type="match status" value="1"/>
</dbReference>
<dbReference type="RefSeq" id="YP_010063984.1">
    <property type="nucleotide sequence ID" value="NC_054811.1"/>
</dbReference>
<name>A0A220NSI0_9CAUD</name>
<gene>
    <name evidence="4" type="primary">81</name>
    <name evidence="4" type="ORF">SEA_HEFFALUMP_81</name>
</gene>
<evidence type="ECO:0000313" key="5">
    <source>
        <dbReference type="Proteomes" id="UP000223575"/>
    </source>
</evidence>
<proteinExistence type="predicted"/>
<dbReference type="Proteomes" id="UP000223575">
    <property type="component" value="Segment"/>
</dbReference>
<dbReference type="GeneID" id="64947783"/>
<protein>
    <submittedName>
        <fullName evidence="4">Uncharacterized protein</fullName>
    </submittedName>
</protein>
<feature type="region of interest" description="Disordered" evidence="1">
    <location>
        <begin position="225"/>
        <end position="253"/>
    </location>
</feature>
<feature type="compositionally biased region" description="Polar residues" evidence="1">
    <location>
        <begin position="225"/>
        <end position="234"/>
    </location>
</feature>
<feature type="domain" description="DUF7168" evidence="3">
    <location>
        <begin position="73"/>
        <end position="209"/>
    </location>
</feature>
<dbReference type="InterPro" id="IPR055592">
    <property type="entry name" value="DUF7168"/>
</dbReference>
<feature type="domain" description="DUF2786" evidence="2">
    <location>
        <begin position="8"/>
        <end position="47"/>
    </location>
</feature>